<comment type="subcellular location">
    <subcellularLocation>
        <location evidence="3">Endomembrane system</location>
    </subcellularLocation>
</comment>
<dbReference type="EC" id="3.2.1.101" evidence="5"/>
<dbReference type="PANTHER" id="PTHR12145:SF38">
    <property type="entry name" value="MANNAN ENDO-1,6-ALPHA-MANNOSIDASE"/>
    <property type="match status" value="1"/>
</dbReference>
<feature type="chain" id="PRO_5040968540" description="mannan endo-1,6-alpha-mannosidase" evidence="15">
    <location>
        <begin position="18"/>
        <end position="921"/>
    </location>
</feature>
<organism evidence="17 18">
    <name type="scientific">Xylaria arbuscula</name>
    <dbReference type="NCBI Taxonomy" id="114810"/>
    <lineage>
        <taxon>Eukaryota</taxon>
        <taxon>Fungi</taxon>
        <taxon>Dikarya</taxon>
        <taxon>Ascomycota</taxon>
        <taxon>Pezizomycotina</taxon>
        <taxon>Sordariomycetes</taxon>
        <taxon>Xylariomycetidae</taxon>
        <taxon>Xylariales</taxon>
        <taxon>Xylariaceae</taxon>
        <taxon>Xylaria</taxon>
    </lineage>
</organism>
<evidence type="ECO:0000256" key="10">
    <source>
        <dbReference type="ARBA" id="ARBA00022898"/>
    </source>
</evidence>
<keyword evidence="7" id="KW-0808">Transferase</keyword>
<dbReference type="Gene3D" id="1.50.10.20">
    <property type="match status" value="1"/>
</dbReference>
<dbReference type="Pfam" id="PF00155">
    <property type="entry name" value="Aminotran_1_2"/>
    <property type="match status" value="1"/>
</dbReference>
<evidence type="ECO:0000256" key="9">
    <source>
        <dbReference type="ARBA" id="ARBA00022801"/>
    </source>
</evidence>
<dbReference type="AlphaFoldDB" id="A0A9W8N6W9"/>
<dbReference type="InterPro" id="IPR004839">
    <property type="entry name" value="Aminotransferase_I/II_large"/>
</dbReference>
<feature type="signal peptide" evidence="15">
    <location>
        <begin position="1"/>
        <end position="17"/>
    </location>
</feature>
<dbReference type="GO" id="GO:0009272">
    <property type="term" value="P:fungal-type cell wall biogenesis"/>
    <property type="evidence" value="ECO:0007669"/>
    <property type="project" value="TreeGrafter"/>
</dbReference>
<keyword evidence="13" id="KW-0326">Glycosidase</keyword>
<dbReference type="GO" id="GO:0016052">
    <property type="term" value="P:carbohydrate catabolic process"/>
    <property type="evidence" value="ECO:0007669"/>
    <property type="project" value="InterPro"/>
</dbReference>
<keyword evidence="8 15" id="KW-0732">Signal</keyword>
<dbReference type="InterPro" id="IPR015421">
    <property type="entry name" value="PyrdxlP-dep_Trfase_major"/>
</dbReference>
<dbReference type="VEuPathDB" id="FungiDB:F4678DRAFT_428990"/>
<dbReference type="GO" id="GO:0004400">
    <property type="term" value="F:histidinol-phosphate transaminase activity"/>
    <property type="evidence" value="ECO:0007669"/>
    <property type="project" value="InterPro"/>
</dbReference>
<sequence>MMLKGLVFAAVLDAVLGAPANLDVNNPESIKSVASTIAFETMKYYTGNITNTPETLAVFPQPHYWWQAGACWGAMLDYSHYTGDSSYDDVITQALQSQVLEPNFDLMNPRYFGSEGNDDQAFWAFTILEAAERNWPQPDDSLPPWLTIAENIWNSMVPRWDETTCGGGLHWQIFDSNPNGIDYKNAVSNGGLFQLSARLARATNNGTYSQWAEKIWDWSKNIGFIDDYYNVYDGASSKNQCRDINPVSFSYSQGIYMYGAAVLFDYNGDQKWGDRANGLLQASRSYFSPYENATNIMYEHACELVERCNTDMKSFKGYLSRFMAATAQLMPSTRGDVQELLRTSAIAAGKACSGGDSGTACGQKWYELSISFRIVTQYHSTPPFAEDGTPVGVPVYANTSILGRYVGGFDGSTGLGQQMTALETVQGLLAFDAPRPLKFGEIRHVKEKEPILIPAPTTTERVTQTVVPIGPTESNDHTPPTSTMKMVNATITQEPGTHSTSDTAGPDSAAHVVKSSYAKVAIDYKDDGTNILLDANENAYGPSLTAAAVSASSGDKSSGPQIDFLGLHRYPDPHQRELKQLLCNLRNTHHHTEKTITPDNLFVGVGSDEAIDGLMRCFCVPGRDKILVCPPTYGMYSVSAHVNDVGLVKVPLLSAPTFKLDVEGIKEALSNEPNIKLAYFCSPGNPTGAPLAKSDIQQILEHPTWNGVVVIDEAYVDFSPESASLAEWVTEWPNLVVMQTSSKGFGMAGIRLGSIFTSVSIARLLNSMKAPYNVPSPTSALAIYAFSPDGLAVMRANREKIVAQRERLIRELPKIKGVGRLRGGVESNFLLYELLNKDGQPDNTTALAVYEKLAEHKGVVVRFRGKEHGCFGCLRITVGTESEVTRLLESLEKALAEVNDHDIAVPKDEEKKEAEASAVIS</sequence>
<name>A0A9W8N6W9_9PEZI</name>
<dbReference type="FunFam" id="1.50.10.20:FF:000006">
    <property type="entry name" value="Mannan endo-1,6-alpha-mannosidase"/>
    <property type="match status" value="1"/>
</dbReference>
<dbReference type="InterPro" id="IPR005861">
    <property type="entry name" value="HisP_aminotrans"/>
</dbReference>
<dbReference type="NCBIfam" id="TIGR01141">
    <property type="entry name" value="hisC"/>
    <property type="match status" value="1"/>
</dbReference>
<dbReference type="InterPro" id="IPR008928">
    <property type="entry name" value="6-hairpin_glycosidase_sf"/>
</dbReference>
<evidence type="ECO:0000259" key="16">
    <source>
        <dbReference type="Pfam" id="PF00155"/>
    </source>
</evidence>
<keyword evidence="6" id="KW-0032">Aminotransferase</keyword>
<evidence type="ECO:0000256" key="7">
    <source>
        <dbReference type="ARBA" id="ARBA00022679"/>
    </source>
</evidence>
<dbReference type="GO" id="GO:0012505">
    <property type="term" value="C:endomembrane system"/>
    <property type="evidence" value="ECO:0007669"/>
    <property type="project" value="UniProtKB-SubCell"/>
</dbReference>
<dbReference type="InterPro" id="IPR014480">
    <property type="entry name" value="Mannan-1_6-alpha_mannosidase"/>
</dbReference>
<dbReference type="InterPro" id="IPR005198">
    <property type="entry name" value="Glyco_hydro_76"/>
</dbReference>
<keyword evidence="18" id="KW-1185">Reference proteome</keyword>
<evidence type="ECO:0000256" key="1">
    <source>
        <dbReference type="ARBA" id="ARBA00001452"/>
    </source>
</evidence>
<dbReference type="SUPFAM" id="SSF48208">
    <property type="entry name" value="Six-hairpin glycosidases"/>
    <property type="match status" value="1"/>
</dbReference>
<dbReference type="PANTHER" id="PTHR12145">
    <property type="entry name" value="MANNAN ENDO-1,6-ALPHA-MANNOSIDASE DCW1"/>
    <property type="match status" value="1"/>
</dbReference>
<keyword evidence="10" id="KW-0663">Pyridoxal phosphate</keyword>
<evidence type="ECO:0000256" key="8">
    <source>
        <dbReference type="ARBA" id="ARBA00022729"/>
    </source>
</evidence>
<dbReference type="InterPro" id="IPR015422">
    <property type="entry name" value="PyrdxlP-dep_Trfase_small"/>
</dbReference>
<dbReference type="EMBL" id="JANPWZ010002276">
    <property type="protein sequence ID" value="KAJ3560294.1"/>
    <property type="molecule type" value="Genomic_DNA"/>
</dbReference>
<evidence type="ECO:0000256" key="6">
    <source>
        <dbReference type="ARBA" id="ARBA00022576"/>
    </source>
</evidence>
<dbReference type="InterPro" id="IPR015424">
    <property type="entry name" value="PyrdxlP-dep_Trfase"/>
</dbReference>
<gene>
    <name evidence="17" type="ORF">NPX13_g9354</name>
</gene>
<proteinExistence type="inferred from homology"/>
<evidence type="ECO:0000313" key="18">
    <source>
        <dbReference type="Proteomes" id="UP001148614"/>
    </source>
</evidence>
<evidence type="ECO:0000256" key="11">
    <source>
        <dbReference type="ARBA" id="ARBA00023136"/>
    </source>
</evidence>
<comment type="cofactor">
    <cofactor evidence="2">
        <name>pyridoxal 5'-phosphate</name>
        <dbReference type="ChEBI" id="CHEBI:597326"/>
    </cofactor>
</comment>
<protein>
    <recommendedName>
        <fullName evidence="5">mannan endo-1,6-alpha-mannosidase</fullName>
        <ecNumber evidence="5">3.2.1.101</ecNumber>
    </recommendedName>
    <alternativeName>
        <fullName evidence="14">Imidazole acetol-phosphate transaminase</fullName>
    </alternativeName>
</protein>
<keyword evidence="9" id="KW-0378">Hydrolase</keyword>
<dbReference type="Gene3D" id="3.90.1150.10">
    <property type="entry name" value="Aspartate Aminotransferase, domain 1"/>
    <property type="match status" value="1"/>
</dbReference>
<dbReference type="GO" id="GO:0000105">
    <property type="term" value="P:L-histidine biosynthetic process"/>
    <property type="evidence" value="ECO:0007669"/>
    <property type="project" value="InterPro"/>
</dbReference>
<comment type="similarity">
    <text evidence="4">Belongs to the glycosyl hydrolase 76 family.</text>
</comment>
<dbReference type="SUPFAM" id="SSF53383">
    <property type="entry name" value="PLP-dependent transferases"/>
    <property type="match status" value="1"/>
</dbReference>
<dbReference type="VEuPathDB" id="FungiDB:F4678DRAFT_460240"/>
<dbReference type="CDD" id="cd00609">
    <property type="entry name" value="AAT_like"/>
    <property type="match status" value="1"/>
</dbReference>
<accession>A0A9W8N6W9</accession>
<evidence type="ECO:0000256" key="4">
    <source>
        <dbReference type="ARBA" id="ARBA00009699"/>
    </source>
</evidence>
<dbReference type="Pfam" id="PF03663">
    <property type="entry name" value="Glyco_hydro_76"/>
    <property type="match status" value="1"/>
</dbReference>
<dbReference type="Proteomes" id="UP001148614">
    <property type="component" value="Unassembled WGS sequence"/>
</dbReference>
<dbReference type="GO" id="GO:0030170">
    <property type="term" value="F:pyridoxal phosphate binding"/>
    <property type="evidence" value="ECO:0007669"/>
    <property type="project" value="InterPro"/>
</dbReference>
<evidence type="ECO:0000256" key="5">
    <source>
        <dbReference type="ARBA" id="ARBA00012350"/>
    </source>
</evidence>
<evidence type="ECO:0000256" key="12">
    <source>
        <dbReference type="ARBA" id="ARBA00023180"/>
    </source>
</evidence>
<evidence type="ECO:0000256" key="13">
    <source>
        <dbReference type="ARBA" id="ARBA00023295"/>
    </source>
</evidence>
<feature type="domain" description="Aminotransferase class I/classII large" evidence="16">
    <location>
        <begin position="531"/>
        <end position="891"/>
    </location>
</feature>
<evidence type="ECO:0000256" key="14">
    <source>
        <dbReference type="ARBA" id="ARBA00030262"/>
    </source>
</evidence>
<dbReference type="GO" id="GO:0008496">
    <property type="term" value="F:mannan endo-1,6-alpha-mannosidase activity"/>
    <property type="evidence" value="ECO:0007669"/>
    <property type="project" value="UniProtKB-EC"/>
</dbReference>
<keyword evidence="11" id="KW-0472">Membrane</keyword>
<evidence type="ECO:0000313" key="17">
    <source>
        <dbReference type="EMBL" id="KAJ3560294.1"/>
    </source>
</evidence>
<evidence type="ECO:0000256" key="15">
    <source>
        <dbReference type="SAM" id="SignalP"/>
    </source>
</evidence>
<comment type="catalytic activity">
    <reaction evidence="1">
        <text>Random hydrolysis of (1-&gt;6)-alpha-D-mannosidic linkages in unbranched (1-&gt;6)-mannans.</text>
        <dbReference type="EC" id="3.2.1.101"/>
    </reaction>
</comment>
<evidence type="ECO:0000256" key="3">
    <source>
        <dbReference type="ARBA" id="ARBA00004308"/>
    </source>
</evidence>
<evidence type="ECO:0000256" key="2">
    <source>
        <dbReference type="ARBA" id="ARBA00001933"/>
    </source>
</evidence>
<keyword evidence="12" id="KW-0325">Glycoprotein</keyword>
<comment type="caution">
    <text evidence="17">The sequence shown here is derived from an EMBL/GenBank/DDBJ whole genome shotgun (WGS) entry which is preliminary data.</text>
</comment>
<dbReference type="Gene3D" id="3.40.640.10">
    <property type="entry name" value="Type I PLP-dependent aspartate aminotransferase-like (Major domain)"/>
    <property type="match status" value="1"/>
</dbReference>
<reference evidence="17" key="1">
    <citation type="submission" date="2022-07" db="EMBL/GenBank/DDBJ databases">
        <title>Genome Sequence of Xylaria arbuscula.</title>
        <authorList>
            <person name="Buettner E."/>
        </authorList>
    </citation>
    <scope>NUCLEOTIDE SEQUENCE</scope>
    <source>
        <strain evidence="17">VT107</strain>
    </source>
</reference>